<dbReference type="SMART" id="SM00291">
    <property type="entry name" value="ZnF_ZZ"/>
    <property type="match status" value="1"/>
</dbReference>
<dbReference type="KEGG" id="epa:110239095"/>
<accession>A0A913X9F1</accession>
<dbReference type="Proteomes" id="UP000887567">
    <property type="component" value="Unplaced"/>
</dbReference>
<dbReference type="PANTHER" id="PTHR12268">
    <property type="entry name" value="E3 UBIQUITIN-PROTEIN LIGASE KCMF1"/>
    <property type="match status" value="1"/>
</dbReference>
<feature type="compositionally biased region" description="Acidic residues" evidence="6">
    <location>
        <begin position="766"/>
        <end position="789"/>
    </location>
</feature>
<feature type="compositionally biased region" description="Polar residues" evidence="6">
    <location>
        <begin position="592"/>
        <end position="607"/>
    </location>
</feature>
<dbReference type="PROSITE" id="PS50135">
    <property type="entry name" value="ZF_ZZ_2"/>
    <property type="match status" value="1"/>
</dbReference>
<dbReference type="InterPro" id="IPR000433">
    <property type="entry name" value="Znf_ZZ"/>
</dbReference>
<sequence>MMVKQSEWLGVKQNETLTNSSHSAPKNTKEKKKQKQVEFEKDSKDSKTNDWVIDTEFGPVFIPQEKMSISMEGTVSPIMSANILNESIPKDEAEQILQELITEMNDQSFDNIQFAAYRTAAKLHFIQRKTNLHLVDVYNMIEAFRENGLNTLDHNTELHELRLEAVVSSIFYALNKRLPTSHNVDVEKSISLVTNWLLYAFDSDGIGRIRVLSVKTALSTLCYGRLVDKLRYHFSQIEDDSGILNFPKFEAYLRELLQLPAAVGEAPTFGFTEDVASYLFKPQGTLNRQSTSLQCFLECIISKDTPPPYAWLTTLQKLNNSATVEHQVPCQICKRKPLVGLRYKCLHCHNYILCQDCFWRGKVSQAHKSDHDVREYTTWKTGERGNSVRSKFMCSSGKKKRPSLPDYPREPEPSKTLDMSNVVPPLPSDLSGPAHATSDYATSPSPESGASSVSSNPRKFSDSDFDARMDDEHKLISRYAARLAANSRGQKPPSKSSSELSIDSNKEQRELIQTLENKNRLLLKEIRRLRDEHDEASKSAAQIAQNPELLAELKLLRQRKDELEMRMSALQESRRELMVQLEGLMNLLKTGSPRNSRSSKGFQSNSPPDLFGKPSGDSPLSPDSKQLSGVDGDIKEAFGDRKEEPGARRNLRNDLLLAADSVTNAMSSLVRELNSEDEDDATQNTHKNDTGEVDLEALEFQVNQMRESLRSSESQAPTKLANGHGEVKQGFKRPLRRGDSDRTDTDTDDDELHLRVGNYSSRNQMTDDESYIQTDDDEGNLRTDDEDMEWRETMQRWANR</sequence>
<feature type="domain" description="ZZ-type" evidence="7">
    <location>
        <begin position="325"/>
        <end position="381"/>
    </location>
</feature>
<dbReference type="CDD" id="cd16244">
    <property type="entry name" value="EFh_DTN"/>
    <property type="match status" value="1"/>
</dbReference>
<organism evidence="8 9">
    <name type="scientific">Exaiptasia diaphana</name>
    <name type="common">Tropical sea anemone</name>
    <name type="synonym">Aiptasia pulchella</name>
    <dbReference type="NCBI Taxonomy" id="2652724"/>
    <lineage>
        <taxon>Eukaryota</taxon>
        <taxon>Metazoa</taxon>
        <taxon>Cnidaria</taxon>
        <taxon>Anthozoa</taxon>
        <taxon>Hexacorallia</taxon>
        <taxon>Actiniaria</taxon>
        <taxon>Aiptasiidae</taxon>
        <taxon>Exaiptasia</taxon>
    </lineage>
</organism>
<feature type="region of interest" description="Disordered" evidence="6">
    <location>
        <begin position="672"/>
        <end position="800"/>
    </location>
</feature>
<feature type="compositionally biased region" description="Low complexity" evidence="6">
    <location>
        <begin position="443"/>
        <end position="457"/>
    </location>
</feature>
<dbReference type="InterPro" id="IPR043145">
    <property type="entry name" value="Znf_ZZ_sf"/>
</dbReference>
<dbReference type="PROSITE" id="PS01357">
    <property type="entry name" value="ZF_ZZ_1"/>
    <property type="match status" value="1"/>
</dbReference>
<dbReference type="SUPFAM" id="SSF57850">
    <property type="entry name" value="RING/U-box"/>
    <property type="match status" value="1"/>
</dbReference>
<keyword evidence="3" id="KW-0862">Zinc</keyword>
<feature type="region of interest" description="Disordered" evidence="6">
    <location>
        <begin position="1"/>
        <end position="45"/>
    </location>
</feature>
<evidence type="ECO:0000259" key="7">
    <source>
        <dbReference type="PROSITE" id="PS50135"/>
    </source>
</evidence>
<feature type="coiled-coil region" evidence="5">
    <location>
        <begin position="505"/>
        <end position="587"/>
    </location>
</feature>
<dbReference type="Gene3D" id="1.10.238.10">
    <property type="entry name" value="EF-hand"/>
    <property type="match status" value="2"/>
</dbReference>
<dbReference type="OrthoDB" id="6019271at2759"/>
<evidence type="ECO:0000256" key="1">
    <source>
        <dbReference type="ARBA" id="ARBA00022723"/>
    </source>
</evidence>
<keyword evidence="2 4" id="KW-0863">Zinc-finger</keyword>
<dbReference type="Pfam" id="PF00569">
    <property type="entry name" value="ZZ"/>
    <property type="match status" value="1"/>
</dbReference>
<feature type="compositionally biased region" description="Polar residues" evidence="6">
    <location>
        <begin position="13"/>
        <end position="26"/>
    </location>
</feature>
<dbReference type="InterPro" id="IPR015154">
    <property type="entry name" value="EF-hand_dom_typ2"/>
</dbReference>
<reference evidence="8" key="1">
    <citation type="submission" date="2022-11" db="UniProtKB">
        <authorList>
            <consortium name="EnsemblMetazoa"/>
        </authorList>
    </citation>
    <scope>IDENTIFICATION</scope>
</reference>
<dbReference type="AlphaFoldDB" id="A0A913X9F1"/>
<dbReference type="InterPro" id="IPR015153">
    <property type="entry name" value="EF-hand_dom_typ1"/>
</dbReference>
<evidence type="ECO:0000256" key="6">
    <source>
        <dbReference type="SAM" id="MobiDB-lite"/>
    </source>
</evidence>
<dbReference type="InterPro" id="IPR011992">
    <property type="entry name" value="EF-hand-dom_pair"/>
</dbReference>
<dbReference type="OMA" id="PFDSGSM"/>
<feature type="region of interest" description="Disordered" evidence="6">
    <location>
        <begin position="589"/>
        <end position="631"/>
    </location>
</feature>
<dbReference type="Pfam" id="PF09068">
    <property type="entry name" value="EF-hand_2"/>
    <property type="match status" value="1"/>
</dbReference>
<evidence type="ECO:0000313" key="8">
    <source>
        <dbReference type="EnsemblMetazoa" id="XP_020900463.2"/>
    </source>
</evidence>
<dbReference type="GO" id="GO:0099536">
    <property type="term" value="P:synaptic signaling"/>
    <property type="evidence" value="ECO:0007669"/>
    <property type="project" value="TreeGrafter"/>
</dbReference>
<dbReference type="Pfam" id="PF09069">
    <property type="entry name" value="EF-hand_3"/>
    <property type="match status" value="1"/>
</dbReference>
<feature type="region of interest" description="Disordered" evidence="6">
    <location>
        <begin position="388"/>
        <end position="467"/>
    </location>
</feature>
<dbReference type="InterPro" id="IPR050774">
    <property type="entry name" value="KCMF1/Dystrophin"/>
</dbReference>
<dbReference type="SUPFAM" id="SSF47473">
    <property type="entry name" value="EF-hand"/>
    <property type="match status" value="2"/>
</dbReference>
<feature type="compositionally biased region" description="Polar residues" evidence="6">
    <location>
        <begin position="701"/>
        <end position="717"/>
    </location>
</feature>
<dbReference type="GO" id="GO:0045202">
    <property type="term" value="C:synapse"/>
    <property type="evidence" value="ECO:0007669"/>
    <property type="project" value="TreeGrafter"/>
</dbReference>
<evidence type="ECO:0000256" key="2">
    <source>
        <dbReference type="ARBA" id="ARBA00022771"/>
    </source>
</evidence>
<dbReference type="GeneID" id="110239095"/>
<evidence type="ECO:0000313" key="9">
    <source>
        <dbReference type="Proteomes" id="UP000887567"/>
    </source>
</evidence>
<feature type="compositionally biased region" description="Polar residues" evidence="6">
    <location>
        <begin position="487"/>
        <end position="503"/>
    </location>
</feature>
<dbReference type="EnsemblMetazoa" id="XM_021044804.2">
    <property type="protein sequence ID" value="XP_020900463.2"/>
    <property type="gene ID" value="LOC110239095"/>
</dbReference>
<keyword evidence="1" id="KW-0479">Metal-binding</keyword>
<name>A0A913X9F1_EXADI</name>
<evidence type="ECO:0000256" key="3">
    <source>
        <dbReference type="ARBA" id="ARBA00022833"/>
    </source>
</evidence>
<feature type="region of interest" description="Disordered" evidence="6">
    <location>
        <begin position="483"/>
        <end position="505"/>
    </location>
</feature>
<keyword evidence="9" id="KW-1185">Reference proteome</keyword>
<dbReference type="GO" id="GO:0008270">
    <property type="term" value="F:zinc ion binding"/>
    <property type="evidence" value="ECO:0007669"/>
    <property type="project" value="UniProtKB-KW"/>
</dbReference>
<evidence type="ECO:0000256" key="5">
    <source>
        <dbReference type="SAM" id="Coils"/>
    </source>
</evidence>
<dbReference type="Gene3D" id="3.30.60.90">
    <property type="match status" value="1"/>
</dbReference>
<dbReference type="RefSeq" id="XP_020900463.2">
    <property type="nucleotide sequence ID" value="XM_021044804.2"/>
</dbReference>
<dbReference type="GO" id="GO:0005886">
    <property type="term" value="C:plasma membrane"/>
    <property type="evidence" value="ECO:0007669"/>
    <property type="project" value="TreeGrafter"/>
</dbReference>
<feature type="compositionally biased region" description="Basic and acidic residues" evidence="6">
    <location>
        <begin position="35"/>
        <end position="45"/>
    </location>
</feature>
<feature type="compositionally biased region" description="Basic and acidic residues" evidence="6">
    <location>
        <begin position="736"/>
        <end position="745"/>
    </location>
</feature>
<evidence type="ECO:0000256" key="4">
    <source>
        <dbReference type="PROSITE-ProRule" id="PRU00228"/>
    </source>
</evidence>
<dbReference type="PANTHER" id="PTHR12268:SF27">
    <property type="entry name" value="DYSTROBREVIN, ISOFORM F"/>
    <property type="match status" value="1"/>
</dbReference>
<protein>
    <recommendedName>
        <fullName evidence="7">ZZ-type domain-containing protein</fullName>
    </recommendedName>
</protein>
<proteinExistence type="predicted"/>
<keyword evidence="5" id="KW-0175">Coiled coil</keyword>